<dbReference type="EMBL" id="UINC01180657">
    <property type="protein sequence ID" value="SVD89972.1"/>
    <property type="molecule type" value="Genomic_DNA"/>
</dbReference>
<gene>
    <name evidence="2" type="ORF">METZ01_LOCUS442826</name>
</gene>
<sequence>MNKWLNWKPREKETAKHKAIFLTPIPQKNKKQETKPSSSSSSDAFATLRKVYTIGIAPQDLLYAIRAKENTYFGLEPDGP</sequence>
<feature type="non-terminal residue" evidence="2">
    <location>
        <position position="80"/>
    </location>
</feature>
<dbReference type="AlphaFoldDB" id="A0A382Z385"/>
<accession>A0A382Z385</accession>
<feature type="region of interest" description="Disordered" evidence="1">
    <location>
        <begin position="23"/>
        <end position="42"/>
    </location>
</feature>
<protein>
    <submittedName>
        <fullName evidence="2">Uncharacterized protein</fullName>
    </submittedName>
</protein>
<evidence type="ECO:0000313" key="2">
    <source>
        <dbReference type="EMBL" id="SVD89972.1"/>
    </source>
</evidence>
<reference evidence="2" key="1">
    <citation type="submission" date="2018-05" db="EMBL/GenBank/DDBJ databases">
        <authorList>
            <person name="Lanie J.A."/>
            <person name="Ng W.-L."/>
            <person name="Kazmierczak K.M."/>
            <person name="Andrzejewski T.M."/>
            <person name="Davidsen T.M."/>
            <person name="Wayne K.J."/>
            <person name="Tettelin H."/>
            <person name="Glass J.I."/>
            <person name="Rusch D."/>
            <person name="Podicherti R."/>
            <person name="Tsui H.-C.T."/>
            <person name="Winkler M.E."/>
        </authorList>
    </citation>
    <scope>NUCLEOTIDE SEQUENCE</scope>
</reference>
<proteinExistence type="predicted"/>
<organism evidence="2">
    <name type="scientific">marine metagenome</name>
    <dbReference type="NCBI Taxonomy" id="408172"/>
    <lineage>
        <taxon>unclassified sequences</taxon>
        <taxon>metagenomes</taxon>
        <taxon>ecological metagenomes</taxon>
    </lineage>
</organism>
<evidence type="ECO:0000256" key="1">
    <source>
        <dbReference type="SAM" id="MobiDB-lite"/>
    </source>
</evidence>
<name>A0A382Z385_9ZZZZ</name>